<evidence type="ECO:0000256" key="6">
    <source>
        <dbReference type="ARBA" id="ARBA00023002"/>
    </source>
</evidence>
<keyword evidence="13" id="KW-1185">Reference proteome</keyword>
<comment type="caution">
    <text evidence="12">The sequence shown here is derived from an EMBL/GenBank/DDBJ whole genome shotgun (WGS) entry which is preliminary data.</text>
</comment>
<dbReference type="InterPro" id="IPR011008">
    <property type="entry name" value="Dimeric_a/b-barrel"/>
</dbReference>
<dbReference type="InterPro" id="IPR048328">
    <property type="entry name" value="Dyp_perox_C"/>
</dbReference>
<dbReference type="RefSeq" id="WP_046424470.1">
    <property type="nucleotide sequence ID" value="NZ_LBDA02000024.1"/>
</dbReference>
<reference evidence="12" key="1">
    <citation type="submission" date="2016-10" db="EMBL/GenBank/DDBJ databases">
        <title>Genome sequence of Streptomyces malaysiense MUSC 136.</title>
        <authorList>
            <person name="Lee L.-H."/>
            <person name="Ser H.-L."/>
        </authorList>
    </citation>
    <scope>NUCLEOTIDE SEQUENCE [LARGE SCALE GENOMIC DNA]</scope>
    <source>
        <strain evidence="12">MUSC 136</strain>
    </source>
</reference>
<gene>
    <name evidence="12" type="ORF">VT52_011935</name>
</gene>
<dbReference type="PROSITE" id="PS51404">
    <property type="entry name" value="DYP_PEROXIDASE"/>
    <property type="match status" value="1"/>
</dbReference>
<dbReference type="GO" id="GO:0046872">
    <property type="term" value="F:metal ion binding"/>
    <property type="evidence" value="ECO:0007669"/>
    <property type="project" value="UniProtKB-KW"/>
</dbReference>
<keyword evidence="3" id="KW-0349">Heme</keyword>
<dbReference type="AlphaFoldDB" id="A0A1J4Q510"/>
<organism evidence="12 13">
    <name type="scientific">Streptomyces malaysiense</name>
    <dbReference type="NCBI Taxonomy" id="1428626"/>
    <lineage>
        <taxon>Bacteria</taxon>
        <taxon>Bacillati</taxon>
        <taxon>Actinomycetota</taxon>
        <taxon>Actinomycetes</taxon>
        <taxon>Kitasatosporales</taxon>
        <taxon>Streptomycetaceae</taxon>
        <taxon>Streptomyces</taxon>
    </lineage>
</organism>
<dbReference type="InterPro" id="IPR006314">
    <property type="entry name" value="Dyp_peroxidase"/>
</dbReference>
<dbReference type="Proteomes" id="UP000034838">
    <property type="component" value="Unassembled WGS sequence"/>
</dbReference>
<protein>
    <submittedName>
        <fullName evidence="12">Peroxidase</fullName>
    </submittedName>
</protein>
<evidence type="ECO:0000259" key="11">
    <source>
        <dbReference type="Pfam" id="PF20628"/>
    </source>
</evidence>
<dbReference type="GO" id="GO:0020037">
    <property type="term" value="F:heme binding"/>
    <property type="evidence" value="ECO:0007669"/>
    <property type="project" value="InterPro"/>
</dbReference>
<dbReference type="GO" id="GO:0004601">
    <property type="term" value="F:peroxidase activity"/>
    <property type="evidence" value="ECO:0007669"/>
    <property type="project" value="UniProtKB-KW"/>
</dbReference>
<proteinExistence type="inferred from homology"/>
<dbReference type="PROSITE" id="PS51257">
    <property type="entry name" value="PROKAR_LIPOPROTEIN"/>
    <property type="match status" value="1"/>
</dbReference>
<evidence type="ECO:0000256" key="8">
    <source>
        <dbReference type="ARBA" id="ARBA00025737"/>
    </source>
</evidence>
<evidence type="ECO:0000313" key="13">
    <source>
        <dbReference type="Proteomes" id="UP000034838"/>
    </source>
</evidence>
<dbReference type="InterPro" id="IPR006311">
    <property type="entry name" value="TAT_signal"/>
</dbReference>
<dbReference type="Pfam" id="PF20628">
    <property type="entry name" value="Dyp_perox_C"/>
    <property type="match status" value="1"/>
</dbReference>
<dbReference type="SUPFAM" id="SSF54909">
    <property type="entry name" value="Dimeric alpha+beta barrel"/>
    <property type="match status" value="1"/>
</dbReference>
<evidence type="ECO:0000256" key="3">
    <source>
        <dbReference type="ARBA" id="ARBA00022617"/>
    </source>
</evidence>
<comment type="cofactor">
    <cofactor evidence="1">
        <name>heme b</name>
        <dbReference type="ChEBI" id="CHEBI:60344"/>
    </cofactor>
</comment>
<dbReference type="InterPro" id="IPR048327">
    <property type="entry name" value="Dyp_perox_N"/>
</dbReference>
<accession>A0A1J4Q510</accession>
<feature type="domain" description="Dyp-type peroxidase C-terminal" evidence="11">
    <location>
        <begin position="204"/>
        <end position="372"/>
    </location>
</feature>
<dbReference type="PANTHER" id="PTHR30521">
    <property type="entry name" value="DEFERROCHELATASE/PEROXIDASE"/>
    <property type="match status" value="1"/>
</dbReference>
<dbReference type="Pfam" id="PF04261">
    <property type="entry name" value="Dyp_perox_N"/>
    <property type="match status" value="1"/>
</dbReference>
<comment type="similarity">
    <text evidence="8">Belongs to the DyP-type peroxidase family.</text>
</comment>
<dbReference type="NCBIfam" id="TIGR01413">
    <property type="entry name" value="Dyp_perox_fam"/>
    <property type="match status" value="1"/>
</dbReference>
<dbReference type="PANTHER" id="PTHR30521:SF4">
    <property type="entry name" value="DEFERROCHELATASE"/>
    <property type="match status" value="1"/>
</dbReference>
<keyword evidence="5" id="KW-0732">Signal</keyword>
<evidence type="ECO:0000256" key="9">
    <source>
        <dbReference type="SAM" id="MobiDB-lite"/>
    </source>
</evidence>
<keyword evidence="7" id="KW-0408">Iron</keyword>
<dbReference type="EMBL" id="LBDA02000024">
    <property type="protein sequence ID" value="OIK27454.1"/>
    <property type="molecule type" value="Genomic_DNA"/>
</dbReference>
<evidence type="ECO:0000313" key="12">
    <source>
        <dbReference type="EMBL" id="OIK27454.1"/>
    </source>
</evidence>
<keyword evidence="6" id="KW-0560">Oxidoreductase</keyword>
<evidence type="ECO:0000256" key="5">
    <source>
        <dbReference type="ARBA" id="ARBA00022729"/>
    </source>
</evidence>
<sequence length="388" mass="40009">MHRADHRPSRRTFLDVTGAMMAAGLTAGCTADASGPGRHGASAGTTTTRVPALGPHQAGVTLPQPAQGNLLIVVADLGTSVAAGPLLAELGRSIGALTSGTDPGLLGLSPGDLTVTIGVGPRLVRAAGASLPGRDDLPRFSRERIAPGARGGDLLIQICASDPLVLPLAAAALLDRAGDRVRERWRQSGRRGANVPVGKDLAAPRNLLGFIDGIVGPHTAAEQRRDLWLTGPPPVAGGTLAVVRRMELDLPRFAALSVTEQEAVFGRRRASGVPLSGGAVASGPDLGAKTPDGRYLVPAKAHVRRAHAGVVGVGLMLRRSYSIDEPAPGLLFVSFQNDLRTFTATLTHMDAADSLLEFTTTTATGTFLVLPGFDRQHPLGAGLFGVDG</sequence>
<keyword evidence="2 12" id="KW-0575">Peroxidase</keyword>
<feature type="region of interest" description="Disordered" evidence="9">
    <location>
        <begin position="32"/>
        <end position="60"/>
    </location>
</feature>
<keyword evidence="4" id="KW-0479">Metal-binding</keyword>
<feature type="domain" description="Dyp-type peroxidase N-terminal" evidence="10">
    <location>
        <begin position="57"/>
        <end position="189"/>
    </location>
</feature>
<evidence type="ECO:0000256" key="7">
    <source>
        <dbReference type="ARBA" id="ARBA00023004"/>
    </source>
</evidence>
<name>A0A1J4Q510_9ACTN</name>
<evidence type="ECO:0000259" key="10">
    <source>
        <dbReference type="Pfam" id="PF04261"/>
    </source>
</evidence>
<evidence type="ECO:0000256" key="2">
    <source>
        <dbReference type="ARBA" id="ARBA00022559"/>
    </source>
</evidence>
<dbReference type="GO" id="GO:0005829">
    <property type="term" value="C:cytosol"/>
    <property type="evidence" value="ECO:0007669"/>
    <property type="project" value="TreeGrafter"/>
</dbReference>
<evidence type="ECO:0000256" key="4">
    <source>
        <dbReference type="ARBA" id="ARBA00022723"/>
    </source>
</evidence>
<dbReference type="PROSITE" id="PS51318">
    <property type="entry name" value="TAT"/>
    <property type="match status" value="1"/>
</dbReference>
<dbReference type="OrthoDB" id="9781066at2"/>
<evidence type="ECO:0000256" key="1">
    <source>
        <dbReference type="ARBA" id="ARBA00001970"/>
    </source>
</evidence>